<accession>A0A2P2PTD2</accession>
<dbReference type="AlphaFoldDB" id="A0A2P2PTD2"/>
<proteinExistence type="predicted"/>
<evidence type="ECO:0000313" key="2">
    <source>
        <dbReference type="EMBL" id="MBX58008.1"/>
    </source>
</evidence>
<reference evidence="2" key="1">
    <citation type="submission" date="2018-02" db="EMBL/GenBank/DDBJ databases">
        <title>Rhizophora mucronata_Transcriptome.</title>
        <authorList>
            <person name="Meera S.P."/>
            <person name="Sreeshan A."/>
            <person name="Augustine A."/>
        </authorList>
    </citation>
    <scope>NUCLEOTIDE SEQUENCE</scope>
    <source>
        <tissue evidence="2">Leaf</tissue>
    </source>
</reference>
<feature type="region of interest" description="Disordered" evidence="1">
    <location>
        <begin position="1"/>
        <end position="20"/>
    </location>
</feature>
<feature type="compositionally biased region" description="Polar residues" evidence="1">
    <location>
        <begin position="11"/>
        <end position="20"/>
    </location>
</feature>
<sequence length="20" mass="2236">MITKASKTRGDSNSGQNKRR</sequence>
<protein>
    <submittedName>
        <fullName evidence="2">Uncharacterized protein</fullName>
    </submittedName>
</protein>
<name>A0A2P2PTD2_RHIMU</name>
<evidence type="ECO:0000256" key="1">
    <source>
        <dbReference type="SAM" id="MobiDB-lite"/>
    </source>
</evidence>
<organism evidence="2">
    <name type="scientific">Rhizophora mucronata</name>
    <name type="common">Asiatic mangrove</name>
    <dbReference type="NCBI Taxonomy" id="61149"/>
    <lineage>
        <taxon>Eukaryota</taxon>
        <taxon>Viridiplantae</taxon>
        <taxon>Streptophyta</taxon>
        <taxon>Embryophyta</taxon>
        <taxon>Tracheophyta</taxon>
        <taxon>Spermatophyta</taxon>
        <taxon>Magnoliopsida</taxon>
        <taxon>eudicotyledons</taxon>
        <taxon>Gunneridae</taxon>
        <taxon>Pentapetalae</taxon>
        <taxon>rosids</taxon>
        <taxon>fabids</taxon>
        <taxon>Malpighiales</taxon>
        <taxon>Rhizophoraceae</taxon>
        <taxon>Rhizophora</taxon>
    </lineage>
</organism>
<dbReference type="EMBL" id="GGEC01077524">
    <property type="protein sequence ID" value="MBX58008.1"/>
    <property type="molecule type" value="Transcribed_RNA"/>
</dbReference>